<dbReference type="InterPro" id="IPR040498">
    <property type="entry name" value="PriA_CRR"/>
</dbReference>
<dbReference type="Pfam" id="PF18074">
    <property type="entry name" value="PriA_C"/>
    <property type="match status" value="1"/>
</dbReference>
<keyword evidence="1" id="KW-0378">Hydrolase</keyword>
<dbReference type="EMBL" id="JBEVCJ010000025">
    <property type="protein sequence ID" value="MET1256662.1"/>
    <property type="molecule type" value="Genomic_DNA"/>
</dbReference>
<dbReference type="PROSITE" id="PS51192">
    <property type="entry name" value="HELICASE_ATP_BIND_1"/>
    <property type="match status" value="1"/>
</dbReference>
<dbReference type="InterPro" id="IPR005259">
    <property type="entry name" value="PriA"/>
</dbReference>
<dbReference type="NCBIfam" id="NF004065">
    <property type="entry name" value="PRK05580.1-1"/>
    <property type="match status" value="1"/>
</dbReference>
<proteinExistence type="inferred from homology"/>
<dbReference type="Proteomes" id="UP001548189">
    <property type="component" value="Unassembled WGS sequence"/>
</dbReference>
<dbReference type="Pfam" id="PF18319">
    <property type="entry name" value="Zn_ribbon_PriA"/>
    <property type="match status" value="1"/>
</dbReference>
<dbReference type="SMART" id="SM00487">
    <property type="entry name" value="DEXDc"/>
    <property type="match status" value="1"/>
</dbReference>
<dbReference type="InterPro" id="IPR042115">
    <property type="entry name" value="PriA_3primeBD_sf"/>
</dbReference>
<dbReference type="SUPFAM" id="SSF52540">
    <property type="entry name" value="P-loop containing nucleoside triphosphate hydrolases"/>
    <property type="match status" value="1"/>
</dbReference>
<dbReference type="Gene3D" id="3.40.1440.60">
    <property type="entry name" value="PriA, 3(prime) DNA-binding domain"/>
    <property type="match status" value="1"/>
</dbReference>
<dbReference type="SMART" id="SM00490">
    <property type="entry name" value="HELICc"/>
    <property type="match status" value="1"/>
</dbReference>
<name>A0ABV2BXL0_9GAMM</name>
<dbReference type="Pfam" id="PF17764">
    <property type="entry name" value="PriA_3primeBD"/>
    <property type="match status" value="2"/>
</dbReference>
<dbReference type="InterPro" id="IPR027417">
    <property type="entry name" value="P-loop_NTPase"/>
</dbReference>
<dbReference type="PANTHER" id="PTHR30580:SF0">
    <property type="entry name" value="PRIMOSOMAL PROTEIN N"/>
    <property type="match status" value="1"/>
</dbReference>
<dbReference type="EC" id="3.6.1.-" evidence="1"/>
<dbReference type="InterPro" id="IPR014001">
    <property type="entry name" value="Helicase_ATP-bd"/>
</dbReference>
<gene>
    <name evidence="1" type="primary">priA</name>
    <name evidence="1" type="ORF">ABVT43_16090</name>
</gene>
<dbReference type="Pfam" id="PF00270">
    <property type="entry name" value="DEAD"/>
    <property type="match status" value="1"/>
</dbReference>
<evidence type="ECO:0000313" key="1">
    <source>
        <dbReference type="EMBL" id="MET1256662.1"/>
    </source>
</evidence>
<evidence type="ECO:0000313" key="2">
    <source>
        <dbReference type="Proteomes" id="UP001548189"/>
    </source>
</evidence>
<dbReference type="Pfam" id="PF00271">
    <property type="entry name" value="Helicase_C"/>
    <property type="match status" value="1"/>
</dbReference>
<dbReference type="PROSITE" id="PS51194">
    <property type="entry name" value="HELICASE_CTER"/>
    <property type="match status" value="1"/>
</dbReference>
<dbReference type="InterPro" id="IPR041222">
    <property type="entry name" value="PriA_3primeBD"/>
</dbReference>
<protein>
    <submittedName>
        <fullName evidence="1">Primosomal protein N</fullName>
        <ecNumber evidence="1">3.6.1.-</ecNumber>
    </submittedName>
</protein>
<dbReference type="PANTHER" id="PTHR30580">
    <property type="entry name" value="PRIMOSOMAL PROTEIN N"/>
    <property type="match status" value="1"/>
</dbReference>
<sequence length="794" mass="88486">MDSILNLAANTQEHRVVVGVAIAVPLRRVFHYLVPADYAIEPQAGMRVKVPFGKSTKIGIITECLSVAQWEETSKLAASTHAANIDNQASSHSAALLKQPGEQQSLLANPPAVAALKTLLSIIDSSPLLPDSLLQLYFWLEKYYHAPPGEIWQTLLPVALQKGQPAESPRESRWCITPQGEAALQQNRLAKNAVKQRLALDSLSQHADGIAHEQLQQHQLSLATMKSLAGKNWVIRRFQQVSDNNQNHHRGSVIHSHNQLDLNAQQAAAVSQINQSLNQFKSFLLFGITASGKTEVYLQVIEKVLASGKQALVLVPEIGLTPQTLSRFQLRFNAEILLLHSAMTDQQRLQNWLKARSGQASIIIGTRSAVFTPLKHPGIIILDEEHDLSFRQQQGFRYSARDVALVRASIENIPVVLGSASPSLETLMNVHKGKIEAIHLTQKAKATNELNYRIIDLKKQAIQQGLSIELIQLIKQHLNQQGQILLFLNRRGYAPVLLCHDCGWSGSCSRCDIHFTYHHQNHFLQCHHCGSSRKAPAQCPDCYSEQMVPVGHGTERLQESIRQLFPQAKTARIDRDTTRRKSAMQEFVTAVKSGEIDILIGTQMLAKGHHFPDVTLVALIDMDGALYSADFRAPEFAAQLITQVSGRAGRANKPGEVIIQTHLAEHPMLHQIIFEGYASFADAALAERIETELPPFSYSAMFQAESPHLNATQKFLDDVKEILLRYQNLNVELLGPAPAIYTKKAGKFRYQLYLQTTSRNQLHQLLALTLNDIEALKSASKVRWRVELDPMGDY</sequence>
<dbReference type="HAMAP" id="MF_00983">
    <property type="entry name" value="PriA"/>
    <property type="match status" value="1"/>
</dbReference>
<comment type="caution">
    <text evidence="1">The sequence shown here is derived from an EMBL/GenBank/DDBJ whole genome shotgun (WGS) entry which is preliminary data.</text>
</comment>
<dbReference type="InterPro" id="IPR001650">
    <property type="entry name" value="Helicase_C-like"/>
</dbReference>
<dbReference type="Gene3D" id="3.40.50.300">
    <property type="entry name" value="P-loop containing nucleotide triphosphate hydrolases"/>
    <property type="match status" value="2"/>
</dbReference>
<accession>A0ABV2BXL0</accession>
<dbReference type="CDD" id="cd17929">
    <property type="entry name" value="DEXHc_priA"/>
    <property type="match status" value="1"/>
</dbReference>
<dbReference type="NCBIfam" id="NF004067">
    <property type="entry name" value="PRK05580.1-4"/>
    <property type="match status" value="1"/>
</dbReference>
<keyword evidence="2" id="KW-1185">Reference proteome</keyword>
<reference evidence="1 2" key="1">
    <citation type="submission" date="2024-06" db="EMBL/GenBank/DDBJ databases">
        <authorList>
            <person name="Li F."/>
        </authorList>
    </citation>
    <scope>NUCLEOTIDE SEQUENCE [LARGE SCALE GENOMIC DNA]</scope>
    <source>
        <strain evidence="1 2">GXAS 311</strain>
    </source>
</reference>
<dbReference type="CDD" id="cd18804">
    <property type="entry name" value="SF2_C_priA"/>
    <property type="match status" value="1"/>
</dbReference>
<dbReference type="InterPro" id="IPR041236">
    <property type="entry name" value="PriA_C"/>
</dbReference>
<organism evidence="1 2">
    <name type="scientific">Aliikangiella maris</name>
    <dbReference type="NCBI Taxonomy" id="3162458"/>
    <lineage>
        <taxon>Bacteria</taxon>
        <taxon>Pseudomonadati</taxon>
        <taxon>Pseudomonadota</taxon>
        <taxon>Gammaproteobacteria</taxon>
        <taxon>Oceanospirillales</taxon>
        <taxon>Pleioneaceae</taxon>
        <taxon>Aliikangiella</taxon>
    </lineage>
</organism>
<dbReference type="NCBIfam" id="TIGR00595">
    <property type="entry name" value="priA"/>
    <property type="match status" value="1"/>
</dbReference>
<dbReference type="GO" id="GO:0016787">
    <property type="term" value="F:hydrolase activity"/>
    <property type="evidence" value="ECO:0007669"/>
    <property type="project" value="UniProtKB-KW"/>
</dbReference>
<dbReference type="InterPro" id="IPR011545">
    <property type="entry name" value="DEAD/DEAH_box_helicase_dom"/>
</dbReference>